<evidence type="ECO:0000259" key="5">
    <source>
        <dbReference type="PROSITE" id="PS50893"/>
    </source>
</evidence>
<dbReference type="InterPro" id="IPR027417">
    <property type="entry name" value="P-loop_NTPase"/>
</dbReference>
<protein>
    <submittedName>
        <fullName evidence="6">Sugar ABC transporter ATP-binding protein</fullName>
    </submittedName>
</protein>
<dbReference type="PROSITE" id="PS00211">
    <property type="entry name" value="ABC_TRANSPORTER_1"/>
    <property type="match status" value="1"/>
</dbReference>
<dbReference type="GO" id="GO:0005524">
    <property type="term" value="F:ATP binding"/>
    <property type="evidence" value="ECO:0007669"/>
    <property type="project" value="UniProtKB-KW"/>
</dbReference>
<dbReference type="PROSITE" id="PS50893">
    <property type="entry name" value="ABC_TRANSPORTER_2"/>
    <property type="match status" value="2"/>
</dbReference>
<evidence type="ECO:0000313" key="6">
    <source>
        <dbReference type="EMBL" id="MBF4163345.1"/>
    </source>
</evidence>
<dbReference type="CDD" id="cd03216">
    <property type="entry name" value="ABC_Carb_Monos_I"/>
    <property type="match status" value="1"/>
</dbReference>
<proteinExistence type="predicted"/>
<name>A0A930V2A2_9ACTN</name>
<keyword evidence="1" id="KW-0813">Transport</keyword>
<evidence type="ECO:0000256" key="2">
    <source>
        <dbReference type="ARBA" id="ARBA00022737"/>
    </source>
</evidence>
<feature type="domain" description="ABC transporter" evidence="5">
    <location>
        <begin position="5"/>
        <end position="241"/>
    </location>
</feature>
<dbReference type="Proteomes" id="UP000656804">
    <property type="component" value="Unassembled WGS sequence"/>
</dbReference>
<dbReference type="PANTHER" id="PTHR43790">
    <property type="entry name" value="CARBOHYDRATE TRANSPORT ATP-BINDING PROTEIN MG119-RELATED"/>
    <property type="match status" value="1"/>
</dbReference>
<dbReference type="SUPFAM" id="SSF52540">
    <property type="entry name" value="P-loop containing nucleoside triphosphate hydrolases"/>
    <property type="match status" value="2"/>
</dbReference>
<dbReference type="InterPro" id="IPR050107">
    <property type="entry name" value="ABC_carbohydrate_import_ATPase"/>
</dbReference>
<dbReference type="InterPro" id="IPR003593">
    <property type="entry name" value="AAA+_ATPase"/>
</dbReference>
<gene>
    <name evidence="6" type="ORF">ISG29_16765</name>
</gene>
<dbReference type="PANTHER" id="PTHR43790:SF9">
    <property type="entry name" value="GALACTOFURANOSE TRANSPORTER ATP-BINDING PROTEIN YTFR"/>
    <property type="match status" value="1"/>
</dbReference>
<evidence type="ECO:0000256" key="4">
    <source>
        <dbReference type="ARBA" id="ARBA00022840"/>
    </source>
</evidence>
<dbReference type="Pfam" id="PF00005">
    <property type="entry name" value="ABC_tran"/>
    <property type="match status" value="2"/>
</dbReference>
<sequence length="499" mass="53489">MPPALEARDLVKRYGPTTALDGAHLVIADGEAHALVGRNGAGKSTFVQIVTGLQTPDEGTVSFAGRPAPAVSDRNAWRSSVACVYQHSTIIPSLTVAENVFLNRQRRSNGGLIAWSAVKRESQELLDAWDIPVRAEAMASELSVEQRQMVDIARALSFGARLIILDEPTAQLDARGIERLFSRLRDLQGRGVSVLFISHHLQEIYEICQTVTVFRDARHIVTSPVTALPKSDLIDAMTGEAHIATAADERVSAARPGEPHLLVTGLGRAGEFDDVSLHVQPGEVVGITGSASSGRIELAECIVGLRQQDSGTRTVRGRDVGAGVPAALAAGIGFVPRDRRHEGFVPLLGVGENATMTVPQRFGRFGFIDLRRRDASAHRAIADLSIKATGPEQPVGSLSGGNQQKVVMARALANDPDVLVLMHPTAGVDVRSKQTLMSVVDGVREQGTAVIIVSDELEDLYPCDRVLVMRQGSLVASFDAGWSEHDLVASIEGMEQENV</sequence>
<dbReference type="CDD" id="cd03215">
    <property type="entry name" value="ABC_Carb_Monos_II"/>
    <property type="match status" value="1"/>
</dbReference>
<dbReference type="SMART" id="SM00382">
    <property type="entry name" value="AAA"/>
    <property type="match status" value="2"/>
</dbReference>
<comment type="caution">
    <text evidence="6">The sequence shown here is derived from an EMBL/GenBank/DDBJ whole genome shotgun (WGS) entry which is preliminary data.</text>
</comment>
<evidence type="ECO:0000256" key="3">
    <source>
        <dbReference type="ARBA" id="ARBA00022741"/>
    </source>
</evidence>
<dbReference type="InterPro" id="IPR017871">
    <property type="entry name" value="ABC_transporter-like_CS"/>
</dbReference>
<keyword evidence="3" id="KW-0547">Nucleotide-binding</keyword>
<keyword evidence="2" id="KW-0677">Repeat</keyword>
<feature type="domain" description="ABC transporter" evidence="5">
    <location>
        <begin position="246"/>
        <end position="496"/>
    </location>
</feature>
<keyword evidence="7" id="KW-1185">Reference proteome</keyword>
<organism evidence="6 7">
    <name type="scientific">Nocardioides acrostichi</name>
    <dbReference type="NCBI Taxonomy" id="2784339"/>
    <lineage>
        <taxon>Bacteria</taxon>
        <taxon>Bacillati</taxon>
        <taxon>Actinomycetota</taxon>
        <taxon>Actinomycetes</taxon>
        <taxon>Propionibacteriales</taxon>
        <taxon>Nocardioidaceae</taxon>
        <taxon>Nocardioides</taxon>
    </lineage>
</organism>
<dbReference type="AlphaFoldDB" id="A0A930V2A2"/>
<dbReference type="EMBL" id="JADIVZ010000011">
    <property type="protein sequence ID" value="MBF4163345.1"/>
    <property type="molecule type" value="Genomic_DNA"/>
</dbReference>
<accession>A0A930V2A2</accession>
<reference evidence="6" key="1">
    <citation type="submission" date="2020-11" db="EMBL/GenBank/DDBJ databases">
        <title>Nocardioides sp. CBS4Y-1, whole genome shotgun sequence.</title>
        <authorList>
            <person name="Tuo L."/>
        </authorList>
    </citation>
    <scope>NUCLEOTIDE SEQUENCE</scope>
    <source>
        <strain evidence="6">CBS4Y-1</strain>
    </source>
</reference>
<evidence type="ECO:0000313" key="7">
    <source>
        <dbReference type="Proteomes" id="UP000656804"/>
    </source>
</evidence>
<dbReference type="InterPro" id="IPR003439">
    <property type="entry name" value="ABC_transporter-like_ATP-bd"/>
</dbReference>
<keyword evidence="4 6" id="KW-0067">ATP-binding</keyword>
<evidence type="ECO:0000256" key="1">
    <source>
        <dbReference type="ARBA" id="ARBA00022448"/>
    </source>
</evidence>
<dbReference type="GO" id="GO:0016887">
    <property type="term" value="F:ATP hydrolysis activity"/>
    <property type="evidence" value="ECO:0007669"/>
    <property type="project" value="InterPro"/>
</dbReference>
<dbReference type="Gene3D" id="3.40.50.300">
    <property type="entry name" value="P-loop containing nucleotide triphosphate hydrolases"/>
    <property type="match status" value="2"/>
</dbReference>